<dbReference type="HOGENOM" id="CLU_801299_0_0_9"/>
<feature type="compositionally biased region" description="Basic and acidic residues" evidence="1">
    <location>
        <begin position="70"/>
        <end position="81"/>
    </location>
</feature>
<dbReference type="PATRIC" id="fig|796943.3.peg.99"/>
<feature type="region of interest" description="Disordered" evidence="1">
    <location>
        <begin position="59"/>
        <end position="81"/>
    </location>
</feature>
<organism evidence="2 3">
    <name type="scientific">Oribacterium parvum ACB1</name>
    <dbReference type="NCBI Taxonomy" id="796943"/>
    <lineage>
        <taxon>Bacteria</taxon>
        <taxon>Bacillati</taxon>
        <taxon>Bacillota</taxon>
        <taxon>Clostridia</taxon>
        <taxon>Lachnospirales</taxon>
        <taxon>Lachnospiraceae</taxon>
        <taxon>Oribacterium</taxon>
    </lineage>
</organism>
<evidence type="ECO:0000313" key="2">
    <source>
        <dbReference type="EMBL" id="EHL14247.1"/>
    </source>
</evidence>
<gene>
    <name evidence="2" type="ORF">HMPREF9625_00090</name>
</gene>
<dbReference type="Proteomes" id="UP000018461">
    <property type="component" value="Unassembled WGS sequence"/>
</dbReference>
<dbReference type="STRING" id="796943.HMPREF9625_00090"/>
<dbReference type="RefSeq" id="WP_009533964.1">
    <property type="nucleotide sequence ID" value="NZ_KE148312.1"/>
</dbReference>
<protein>
    <submittedName>
        <fullName evidence="2">Uncharacterized protein</fullName>
    </submittedName>
</protein>
<accession>G9WK50</accession>
<dbReference type="AlphaFoldDB" id="G9WK50"/>
<proteinExistence type="predicted"/>
<name>G9WK50_9FIRM</name>
<reference evidence="2" key="2">
    <citation type="submission" date="2013-03" db="EMBL/GenBank/DDBJ databases">
        <title>The Genome Sequence of Oribacterium sp. ACB1.</title>
        <authorList>
            <consortium name="The Broad Institute Genomics Platform"/>
            <consortium name="The Broad Institute Genome Sequencing Center for Infectious Disease"/>
            <person name="Earl A."/>
            <person name="Ward D."/>
            <person name="Feldgarden M."/>
            <person name="Gevers D."/>
            <person name="Sizova M."/>
            <person name="Hazen A."/>
            <person name="Epstein S."/>
            <person name="Walker B."/>
            <person name="Young S."/>
            <person name="Zeng Q."/>
            <person name="Gargeya S."/>
            <person name="Fitzgerald M."/>
            <person name="Haas B."/>
            <person name="Abouelleil A."/>
            <person name="Allen A.W."/>
            <person name="Alvarado L."/>
            <person name="Arachchi H.M."/>
            <person name="Berlin A.M."/>
            <person name="Chapman S.B."/>
            <person name="Gainer-Dewar J."/>
            <person name="Goldberg J."/>
            <person name="Griggs A."/>
            <person name="Gujja S."/>
            <person name="Hansen M."/>
            <person name="Howarth C."/>
            <person name="Imamovic A."/>
            <person name="Ireland A."/>
            <person name="Larimer J."/>
            <person name="McCowan C."/>
            <person name="Murphy C."/>
            <person name="Pearson M."/>
            <person name="Poon T.W."/>
            <person name="Priest M."/>
            <person name="Roberts A."/>
            <person name="Saif S."/>
            <person name="Shea T."/>
            <person name="Sisk P."/>
            <person name="Sykes S."/>
            <person name="Wortman J."/>
            <person name="Nusbaum C."/>
            <person name="Birren B."/>
        </authorList>
    </citation>
    <scope>NUCLEOTIDE SEQUENCE [LARGE SCALE GENOMIC DNA]</scope>
    <source>
        <strain evidence="2">ACB1</strain>
    </source>
</reference>
<comment type="caution">
    <text evidence="2">The sequence shown here is derived from an EMBL/GenBank/DDBJ whole genome shotgun (WGS) entry which is preliminary data.</text>
</comment>
<dbReference type="EMBL" id="AFZC02000003">
    <property type="protein sequence ID" value="EHL14247.1"/>
    <property type="molecule type" value="Genomic_DNA"/>
</dbReference>
<evidence type="ECO:0000256" key="1">
    <source>
        <dbReference type="SAM" id="MobiDB-lite"/>
    </source>
</evidence>
<sequence length="346" mass="40046">MKIAGTEYFTGVYNRRIEAKLGINLKKSYDKEIEKILERGQKVVDSLLLSDEGKKLSAEKAQKGTVGNGEGKKDHGSIDFPESGKIDMYEILLRQQKEVAAGREATDEFWENPTNQWLNFTKYLDQHGFYENRSDEDVKKFENLLSEITNGMDFLTGLQFNTGFIDVRGSFHSGPRPYMSKAEAITSLESSTNALSYLAEKLLPDDQKEGFSKLIDLYKSHNEKIIEDYKNPFEGMERAIGLSIEKRKDYFGSSLKPVEEAKYQSMKAKITKTDKAYKDYWKAISEEFRRYNESQDDTILKSVKEIYLNFVTDNTKDVNFRNYMMKKAKSTFSHIEHCWKRILEKA</sequence>
<evidence type="ECO:0000313" key="3">
    <source>
        <dbReference type="Proteomes" id="UP000018461"/>
    </source>
</evidence>
<reference evidence="2" key="1">
    <citation type="submission" date="2011-08" db="EMBL/GenBank/DDBJ databases">
        <authorList>
            <consortium name="The Broad Institute Genome Sequencing Platform"/>
            <person name="Earl A."/>
            <person name="Ward D."/>
            <person name="Feldgarden M."/>
            <person name="Gevers D."/>
            <person name="Sizova M."/>
            <person name="Hazen A."/>
            <person name="Epstein S."/>
            <person name="Young S.K."/>
            <person name="Zeng Q."/>
            <person name="Gargeya S."/>
            <person name="Fitzgerald M."/>
            <person name="Haas B."/>
            <person name="Abouelleil A."/>
            <person name="Alvarado L."/>
            <person name="Arachchi H.M."/>
            <person name="Berlin A."/>
            <person name="Brown A."/>
            <person name="Chapman S.B."/>
            <person name="Chen Z."/>
            <person name="Dunbar C."/>
            <person name="Freedman E."/>
            <person name="Gearin G."/>
            <person name="Gellesch M."/>
            <person name="Goldberg J."/>
            <person name="Griggs A."/>
            <person name="Gujja S."/>
            <person name="Heiman D."/>
            <person name="Howarth C."/>
            <person name="Larson L."/>
            <person name="Lui A."/>
            <person name="MacDonald P.J.P."/>
            <person name="Montmayeur A."/>
            <person name="Murphy C."/>
            <person name="Neiman D."/>
            <person name="Pearson M."/>
            <person name="Priest M."/>
            <person name="Roberts A."/>
            <person name="Saif S."/>
            <person name="Shea T."/>
            <person name="Shenoy N."/>
            <person name="Sisk P."/>
            <person name="Stolte C."/>
            <person name="Sykes S."/>
            <person name="Wortman J."/>
            <person name="Nusbaum C."/>
            <person name="Birren B."/>
        </authorList>
    </citation>
    <scope>NUCLEOTIDE SEQUENCE</scope>
    <source>
        <strain evidence="2">ACB1</strain>
    </source>
</reference>
<keyword evidence="3" id="KW-1185">Reference proteome</keyword>